<feature type="compositionally biased region" description="Low complexity" evidence="2">
    <location>
        <begin position="289"/>
        <end position="333"/>
    </location>
</feature>
<evidence type="ECO:0000313" key="4">
    <source>
        <dbReference type="EMBL" id="CAE1276160.1"/>
    </source>
</evidence>
<protein>
    <submittedName>
        <fullName evidence="4">SS18</fullName>
    </submittedName>
</protein>
<name>A0A812CIQ0_ACAPH</name>
<feature type="compositionally biased region" description="Polar residues" evidence="2">
    <location>
        <begin position="95"/>
        <end position="106"/>
    </location>
</feature>
<feature type="domain" description="SS18 N-terminal" evidence="3">
    <location>
        <begin position="16"/>
        <end position="75"/>
    </location>
</feature>
<evidence type="ECO:0000256" key="2">
    <source>
        <dbReference type="SAM" id="MobiDB-lite"/>
    </source>
</evidence>
<proteinExistence type="inferred from homology"/>
<feature type="compositionally biased region" description="Polar residues" evidence="2">
    <location>
        <begin position="1"/>
        <end position="10"/>
    </location>
</feature>
<dbReference type="AlphaFoldDB" id="A0A812CIQ0"/>
<feature type="compositionally biased region" description="Polar residues" evidence="2">
    <location>
        <begin position="139"/>
        <end position="153"/>
    </location>
</feature>
<evidence type="ECO:0000259" key="3">
    <source>
        <dbReference type="Pfam" id="PF05030"/>
    </source>
</evidence>
<dbReference type="Pfam" id="PF05030">
    <property type="entry name" value="SSXT"/>
    <property type="match status" value="1"/>
</dbReference>
<feature type="compositionally biased region" description="Low complexity" evidence="2">
    <location>
        <begin position="108"/>
        <end position="119"/>
    </location>
</feature>
<feature type="region of interest" description="Disordered" evidence="2">
    <location>
        <begin position="80"/>
        <end position="409"/>
    </location>
</feature>
<sequence>MSLAFVQTQPKGKAQPPPNSNTIQKMLDENIHLIQVIVDYQNKGRASECAQYQVMLHRNLVYLATVADSNLNVQAVLPVNPNQSMSGGQNPGPPQTNNAPMNQMPRTANMPPNQMNAPPGGVPMPPGGGQMPMTSSGSQTGYNGPQQSMSSYPRPQINQQINQMPQGKGRAAPGMSTPNAMNNQPGYGPPMSQQQPQGPPPQGPPAPQGYPVQQPPMMSQPSQAPPGMSQGQQMPPQQSMMQQSQASSANMMGGPSGGPPPSSQPMGSRAMPPPNAYRRSPSQGRLNMQGQQYSQQQSYNQQQYGSQPPYTQSQGQGQGQQSYSQQPGYSQAPGPGPGPNMPPQTQYSNYPTGGQSQNRYNPYNRPAPTGPPGMPPSGPPPGGMGPGGPPGATHGTTGTALLCYPPRDL</sequence>
<feature type="compositionally biased region" description="Low complexity" evidence="2">
    <location>
        <begin position="155"/>
        <end position="166"/>
    </location>
</feature>
<comment type="caution">
    <text evidence="4">The sequence shown here is derived from an EMBL/GenBank/DDBJ whole genome shotgun (WGS) entry which is preliminary data.</text>
</comment>
<comment type="similarity">
    <text evidence="1">Belongs to the SS18 family.</text>
</comment>
<keyword evidence="5" id="KW-1185">Reference proteome</keyword>
<evidence type="ECO:0000313" key="5">
    <source>
        <dbReference type="Proteomes" id="UP000597762"/>
    </source>
</evidence>
<feature type="compositionally biased region" description="Polar residues" evidence="2">
    <location>
        <begin position="344"/>
        <end position="361"/>
    </location>
</feature>
<organism evidence="4 5">
    <name type="scientific">Acanthosepion pharaonis</name>
    <name type="common">Pharaoh cuttlefish</name>
    <name type="synonym">Sepia pharaonis</name>
    <dbReference type="NCBI Taxonomy" id="158019"/>
    <lineage>
        <taxon>Eukaryota</taxon>
        <taxon>Metazoa</taxon>
        <taxon>Spiralia</taxon>
        <taxon>Lophotrochozoa</taxon>
        <taxon>Mollusca</taxon>
        <taxon>Cephalopoda</taxon>
        <taxon>Coleoidea</taxon>
        <taxon>Decapodiformes</taxon>
        <taxon>Sepiida</taxon>
        <taxon>Sepiina</taxon>
        <taxon>Sepiidae</taxon>
        <taxon>Acanthosepion</taxon>
    </lineage>
</organism>
<evidence type="ECO:0000256" key="1">
    <source>
        <dbReference type="ARBA" id="ARBA00007945"/>
    </source>
</evidence>
<dbReference type="EMBL" id="CAHIKZ030001872">
    <property type="protein sequence ID" value="CAE1276160.1"/>
    <property type="molecule type" value="Genomic_DNA"/>
</dbReference>
<accession>A0A812CIQ0</accession>
<feature type="region of interest" description="Disordered" evidence="2">
    <location>
        <begin position="1"/>
        <end position="20"/>
    </location>
</feature>
<feature type="compositionally biased region" description="Pro residues" evidence="2">
    <location>
        <begin position="197"/>
        <end position="208"/>
    </location>
</feature>
<feature type="compositionally biased region" description="Low complexity" evidence="2">
    <location>
        <begin position="184"/>
        <end position="196"/>
    </location>
</feature>
<gene>
    <name evidence="4" type="ORF">SPHA_39869</name>
</gene>
<dbReference type="OrthoDB" id="10265171at2759"/>
<feature type="compositionally biased region" description="Pro residues" evidence="2">
    <location>
        <begin position="368"/>
        <end position="389"/>
    </location>
</feature>
<reference evidence="4" key="1">
    <citation type="submission" date="2021-01" db="EMBL/GenBank/DDBJ databases">
        <authorList>
            <person name="Li R."/>
            <person name="Bekaert M."/>
        </authorList>
    </citation>
    <scope>NUCLEOTIDE SEQUENCE</scope>
    <source>
        <strain evidence="4">Farmed</strain>
    </source>
</reference>
<dbReference type="InterPro" id="IPR007726">
    <property type="entry name" value="SS18_N"/>
</dbReference>
<dbReference type="Proteomes" id="UP000597762">
    <property type="component" value="Unassembled WGS sequence"/>
</dbReference>
<feature type="compositionally biased region" description="Low complexity" evidence="2">
    <location>
        <begin position="209"/>
        <end position="253"/>
    </location>
</feature>